<dbReference type="Gene3D" id="1.20.58.320">
    <property type="entry name" value="TPR-like"/>
    <property type="match status" value="1"/>
</dbReference>
<dbReference type="OrthoDB" id="7593450at2"/>
<gene>
    <name evidence="1" type="ORF">FJW01_04785</name>
</gene>
<protein>
    <submittedName>
        <fullName evidence="1">DUF924 domain-containing protein</fullName>
    </submittedName>
</protein>
<dbReference type="RefSeq" id="WP_128087031.1">
    <property type="nucleotide sequence ID" value="NZ_CP071407.1"/>
</dbReference>
<proteinExistence type="predicted"/>
<name>A0A506QHI4_9GAMM</name>
<dbReference type="Proteomes" id="UP000317747">
    <property type="component" value="Unassembled WGS sequence"/>
</dbReference>
<dbReference type="Pfam" id="PF06041">
    <property type="entry name" value="DUF924"/>
    <property type="match status" value="1"/>
</dbReference>
<organism evidence="1 2">
    <name type="scientific">Pantoea deleyi</name>
    <dbReference type="NCBI Taxonomy" id="470932"/>
    <lineage>
        <taxon>Bacteria</taxon>
        <taxon>Pseudomonadati</taxon>
        <taxon>Pseudomonadota</taxon>
        <taxon>Gammaproteobacteria</taxon>
        <taxon>Enterobacterales</taxon>
        <taxon>Erwiniaceae</taxon>
        <taxon>Pantoea</taxon>
    </lineage>
</organism>
<reference evidence="1 2" key="1">
    <citation type="submission" date="2019-06" db="EMBL/GenBank/DDBJ databases">
        <title>Taxogenomics and systematics of the genus Pantoea.</title>
        <authorList>
            <person name="Tambong J.T."/>
        </authorList>
    </citation>
    <scope>NUCLEOTIDE SEQUENCE [LARGE SCALE GENOMIC DNA]</scope>
    <source>
        <strain evidence="1 2">LMG 24200</strain>
    </source>
</reference>
<accession>A0A506QHI4</accession>
<dbReference type="InterPro" id="IPR011990">
    <property type="entry name" value="TPR-like_helical_dom_sf"/>
</dbReference>
<dbReference type="EMBL" id="VHJA01000037">
    <property type="protein sequence ID" value="TPV45582.1"/>
    <property type="molecule type" value="Genomic_DNA"/>
</dbReference>
<evidence type="ECO:0000313" key="2">
    <source>
        <dbReference type="Proteomes" id="UP000317747"/>
    </source>
</evidence>
<dbReference type="InterPro" id="IPR010323">
    <property type="entry name" value="DUF924"/>
</dbReference>
<dbReference type="Gene3D" id="1.25.40.10">
    <property type="entry name" value="Tetratricopeptide repeat domain"/>
    <property type="match status" value="1"/>
</dbReference>
<comment type="caution">
    <text evidence="1">The sequence shown here is derived from an EMBL/GenBank/DDBJ whole genome shotgun (WGS) entry which is preliminary data.</text>
</comment>
<dbReference type="SUPFAM" id="SSF48452">
    <property type="entry name" value="TPR-like"/>
    <property type="match status" value="1"/>
</dbReference>
<dbReference type="AlphaFoldDB" id="A0A506QHI4"/>
<evidence type="ECO:0000313" key="1">
    <source>
        <dbReference type="EMBL" id="TPV45582.1"/>
    </source>
</evidence>
<keyword evidence="2" id="KW-1185">Reference proteome</keyword>
<sequence>MDYEDVLNFWFSKASQDKWFVRDEQFDKKVSARFRTHWEAAYRGEYYTWRESIKGRLAEIILLDQFSRNLNRNSPDAWAHDNMALVLSQEAINRPEYPQLSIPQRAFLLMPWMHSESSLIHVKATELFEELGDPNFIRHQQEHRAIIVRFGRYPHRNQLLGRASSRDELNYLSKL</sequence>